<evidence type="ECO:0000313" key="3">
    <source>
        <dbReference type="Proteomes" id="UP000559182"/>
    </source>
</evidence>
<evidence type="ECO:0000259" key="1">
    <source>
        <dbReference type="Pfam" id="PF01266"/>
    </source>
</evidence>
<dbReference type="InterPro" id="IPR006076">
    <property type="entry name" value="FAD-dep_OxRdtase"/>
</dbReference>
<dbReference type="AlphaFoldDB" id="A0A839N6Y4"/>
<protein>
    <submittedName>
        <fullName evidence="2">Glycine/D-amino acid oxidase-like deaminating enzyme</fullName>
    </submittedName>
</protein>
<keyword evidence="3" id="KW-1185">Reference proteome</keyword>
<evidence type="ECO:0000313" key="2">
    <source>
        <dbReference type="EMBL" id="MBB2890975.1"/>
    </source>
</evidence>
<dbReference type="InterPro" id="IPR036188">
    <property type="entry name" value="FAD/NAD-bd_sf"/>
</dbReference>
<dbReference type="PANTHER" id="PTHR13847">
    <property type="entry name" value="SARCOSINE DEHYDROGENASE-RELATED"/>
    <property type="match status" value="1"/>
</dbReference>
<feature type="domain" description="FAD dependent oxidoreductase" evidence="1">
    <location>
        <begin position="34"/>
        <end position="391"/>
    </location>
</feature>
<comment type="caution">
    <text evidence="2">The sequence shown here is derived from an EMBL/GenBank/DDBJ whole genome shotgun (WGS) entry which is preliminary data.</text>
</comment>
<dbReference type="GO" id="GO:0005737">
    <property type="term" value="C:cytoplasm"/>
    <property type="evidence" value="ECO:0007669"/>
    <property type="project" value="TreeGrafter"/>
</dbReference>
<dbReference type="RefSeq" id="WP_221185132.1">
    <property type="nucleotide sequence ID" value="NZ_JACHVQ010000001.1"/>
</dbReference>
<accession>A0A839N6Y4</accession>
<name>A0A839N6Y4_9MICO</name>
<dbReference type="SUPFAM" id="SSF51905">
    <property type="entry name" value="FAD/NAD(P)-binding domain"/>
    <property type="match status" value="1"/>
</dbReference>
<proteinExistence type="predicted"/>
<gene>
    <name evidence="2" type="ORF">FHU39_000959</name>
</gene>
<dbReference type="PANTHER" id="PTHR13847:SF281">
    <property type="entry name" value="FAD DEPENDENT OXIDOREDUCTASE DOMAIN-CONTAINING PROTEIN"/>
    <property type="match status" value="1"/>
</dbReference>
<dbReference type="Proteomes" id="UP000559182">
    <property type="component" value="Unassembled WGS sequence"/>
</dbReference>
<dbReference type="EMBL" id="JACHVQ010000001">
    <property type="protein sequence ID" value="MBB2890975.1"/>
    <property type="molecule type" value="Genomic_DNA"/>
</dbReference>
<sequence length="466" mass="50475">MKQDMSKIKLHTFSGWIDPPTDLQPAVSGEVTCDVAVIGGGVGGMATATRLADRGRDVVLLEAEFCGYGSSSRNGGHISGAPGGDLRMLKLFYPKLMKGMVVLADRAAEYLQAQIKDHRIDCDYVPNGLSFGAISPIQMLRVKACAKILRDAGGRGQVGTAEEIGIPRAFVGGMREGVGGMLNPGKLCRGLRGVLLAGSARVYEQSKVTDMRRESGKIVITTPGGAVIANKVVLSTNAYSGEWDITPKGLSIPAWIIEVETEPIDPARIEALGWTSRSGVLSQHQIMEHFRVTERNTMVFGVRRLERGTSYPLPENKAPDPGLVQELADAFHTRFPSLADVRVAQAWGGWIAITSSWVSVAGQTGDDVYYSCCCNGHGLAQAPYIGSLIADYIVDGKRHEDLQTIWKDEPKFPPFMMMGRAGLRTVWVLDRICDAFNGNKRRAQRGAASAERGEFIPITEGQVQLL</sequence>
<organism evidence="2 3">
    <name type="scientific">Flexivirga oryzae</name>
    <dbReference type="NCBI Taxonomy" id="1794944"/>
    <lineage>
        <taxon>Bacteria</taxon>
        <taxon>Bacillati</taxon>
        <taxon>Actinomycetota</taxon>
        <taxon>Actinomycetes</taxon>
        <taxon>Micrococcales</taxon>
        <taxon>Dermacoccaceae</taxon>
        <taxon>Flexivirga</taxon>
    </lineage>
</organism>
<dbReference type="Gene3D" id="3.30.9.10">
    <property type="entry name" value="D-Amino Acid Oxidase, subunit A, domain 2"/>
    <property type="match status" value="1"/>
</dbReference>
<reference evidence="2 3" key="1">
    <citation type="submission" date="2020-08" db="EMBL/GenBank/DDBJ databases">
        <title>Sequencing the genomes of 1000 actinobacteria strains.</title>
        <authorList>
            <person name="Klenk H.-P."/>
        </authorList>
    </citation>
    <scope>NUCLEOTIDE SEQUENCE [LARGE SCALE GENOMIC DNA]</scope>
    <source>
        <strain evidence="2 3">DSM 105369</strain>
    </source>
</reference>
<dbReference type="Gene3D" id="3.50.50.60">
    <property type="entry name" value="FAD/NAD(P)-binding domain"/>
    <property type="match status" value="1"/>
</dbReference>
<dbReference type="Pfam" id="PF01266">
    <property type="entry name" value="DAO"/>
    <property type="match status" value="1"/>
</dbReference>